<dbReference type="InterPro" id="IPR007387">
    <property type="entry name" value="TRAP_DctQ"/>
</dbReference>
<keyword evidence="3" id="KW-1003">Cell membrane</keyword>
<feature type="domain" description="Tripartite ATP-independent periplasmic transporters DctQ component" evidence="9">
    <location>
        <begin position="26"/>
        <end position="158"/>
    </location>
</feature>
<name>A0A382G5Y1_9ZZZZ</name>
<evidence type="ECO:0000313" key="10">
    <source>
        <dbReference type="EMBL" id="SVB70680.1"/>
    </source>
</evidence>
<comment type="subcellular location">
    <subcellularLocation>
        <location evidence="1">Cell inner membrane</location>
        <topology evidence="1">Multi-pass membrane protein</topology>
    </subcellularLocation>
</comment>
<dbReference type="GO" id="GO:0005886">
    <property type="term" value="C:plasma membrane"/>
    <property type="evidence" value="ECO:0007669"/>
    <property type="project" value="UniProtKB-SubCell"/>
</dbReference>
<feature type="transmembrane region" description="Helical" evidence="8">
    <location>
        <begin position="44"/>
        <end position="67"/>
    </location>
</feature>
<accession>A0A382G5Y1</accession>
<dbReference type="PANTHER" id="PTHR35011:SF4">
    <property type="entry name" value="SLL1102 PROTEIN"/>
    <property type="match status" value="1"/>
</dbReference>
<dbReference type="AlphaFoldDB" id="A0A382G5Y1"/>
<gene>
    <name evidence="10" type="ORF">METZ01_LOCUS223534</name>
</gene>
<evidence type="ECO:0000256" key="3">
    <source>
        <dbReference type="ARBA" id="ARBA00022475"/>
    </source>
</evidence>
<evidence type="ECO:0000256" key="1">
    <source>
        <dbReference type="ARBA" id="ARBA00004429"/>
    </source>
</evidence>
<keyword evidence="2" id="KW-0813">Transport</keyword>
<organism evidence="10">
    <name type="scientific">marine metagenome</name>
    <dbReference type="NCBI Taxonomy" id="408172"/>
    <lineage>
        <taxon>unclassified sequences</taxon>
        <taxon>metagenomes</taxon>
        <taxon>ecological metagenomes</taxon>
    </lineage>
</organism>
<proteinExistence type="predicted"/>
<evidence type="ECO:0000256" key="8">
    <source>
        <dbReference type="SAM" id="Phobius"/>
    </source>
</evidence>
<dbReference type="PANTHER" id="PTHR35011">
    <property type="entry name" value="2,3-DIKETO-L-GULONATE TRAP TRANSPORTER SMALL PERMEASE PROTEIN YIAM"/>
    <property type="match status" value="1"/>
</dbReference>
<evidence type="ECO:0000256" key="4">
    <source>
        <dbReference type="ARBA" id="ARBA00022519"/>
    </source>
</evidence>
<dbReference type="EMBL" id="UINC01053761">
    <property type="protein sequence ID" value="SVB70680.1"/>
    <property type="molecule type" value="Genomic_DNA"/>
</dbReference>
<evidence type="ECO:0000256" key="7">
    <source>
        <dbReference type="ARBA" id="ARBA00023136"/>
    </source>
</evidence>
<keyword evidence="6 8" id="KW-1133">Transmembrane helix</keyword>
<keyword evidence="7 8" id="KW-0472">Membrane</keyword>
<feature type="transmembrane region" description="Helical" evidence="8">
    <location>
        <begin position="12"/>
        <end position="32"/>
    </location>
</feature>
<reference evidence="10" key="1">
    <citation type="submission" date="2018-05" db="EMBL/GenBank/DDBJ databases">
        <authorList>
            <person name="Lanie J.A."/>
            <person name="Ng W.-L."/>
            <person name="Kazmierczak K.M."/>
            <person name="Andrzejewski T.M."/>
            <person name="Davidsen T.M."/>
            <person name="Wayne K.J."/>
            <person name="Tettelin H."/>
            <person name="Glass J.I."/>
            <person name="Rusch D."/>
            <person name="Podicherti R."/>
            <person name="Tsui H.-C.T."/>
            <person name="Winkler M.E."/>
        </authorList>
    </citation>
    <scope>NUCLEOTIDE SEQUENCE</scope>
</reference>
<keyword evidence="4" id="KW-0997">Cell inner membrane</keyword>
<feature type="transmembrane region" description="Helical" evidence="8">
    <location>
        <begin position="131"/>
        <end position="149"/>
    </location>
</feature>
<dbReference type="Pfam" id="PF04290">
    <property type="entry name" value="DctQ"/>
    <property type="match status" value="1"/>
</dbReference>
<evidence type="ECO:0000256" key="2">
    <source>
        <dbReference type="ARBA" id="ARBA00022448"/>
    </source>
</evidence>
<evidence type="ECO:0000256" key="5">
    <source>
        <dbReference type="ARBA" id="ARBA00022692"/>
    </source>
</evidence>
<dbReference type="InterPro" id="IPR055348">
    <property type="entry name" value="DctQ"/>
</dbReference>
<sequence length="194" mass="22867">MEKIIYFIESLSIWVGRAFGWCIIVLTLSVTYEVFCRYVLNAPTVWVFDMMVQMYGGLFLMAGPYALAQDAHVRADVLYRLFPKRVQAWLDLILYMLFFFPGMLALFWFGYEIASDSWRYKEVSWNSPARIQIYYFKSLIPLAGGLLIIQGISECMRCILCIKTGQWIKRHEDVRETEKKLIDQQQEDQKPKEI</sequence>
<keyword evidence="5 8" id="KW-0812">Transmembrane</keyword>
<evidence type="ECO:0000259" key="9">
    <source>
        <dbReference type="Pfam" id="PF04290"/>
    </source>
</evidence>
<feature type="transmembrane region" description="Helical" evidence="8">
    <location>
        <begin position="88"/>
        <end position="111"/>
    </location>
</feature>
<evidence type="ECO:0000256" key="6">
    <source>
        <dbReference type="ARBA" id="ARBA00022989"/>
    </source>
</evidence>
<protein>
    <recommendedName>
        <fullName evidence="9">Tripartite ATP-independent periplasmic transporters DctQ component domain-containing protein</fullName>
    </recommendedName>
</protein>